<evidence type="ECO:0000313" key="4">
    <source>
        <dbReference type="EMBL" id="EGL81873.1"/>
    </source>
</evidence>
<sequence>MQTQQPWKQYGSYRDASNSQSSSEPLSNDREETRPAKARRRRMQAVGLLLVLFLTWAGLKWWDQQQMLQEMEAELNLLQVQVEEARKRQAELKTEINRLHDPEYIAEIARRDYFLSREGETIFKIKE</sequence>
<keyword evidence="7" id="KW-1185">Reference proteome</keyword>
<keyword evidence="3" id="KW-1133">Transmembrane helix</keyword>
<proteinExistence type="predicted"/>
<feature type="compositionally biased region" description="Low complexity" evidence="2">
    <location>
        <begin position="17"/>
        <end position="26"/>
    </location>
</feature>
<gene>
    <name evidence="4" type="ORF">CathTA2_2658</name>
    <name evidence="5" type="ORF">HUR95_02845</name>
</gene>
<organism evidence="4 6">
    <name type="scientific">Caldalkalibacillus thermarum (strain TA2.A1)</name>
    <dbReference type="NCBI Taxonomy" id="986075"/>
    <lineage>
        <taxon>Bacteria</taxon>
        <taxon>Bacillati</taxon>
        <taxon>Bacillota</taxon>
        <taxon>Bacilli</taxon>
        <taxon>Bacillales</taxon>
        <taxon>Bacillaceae</taxon>
        <taxon>Caldalkalibacillus</taxon>
    </lineage>
</organism>
<dbReference type="Pfam" id="PF04977">
    <property type="entry name" value="DivIC"/>
    <property type="match status" value="1"/>
</dbReference>
<dbReference type="Proteomes" id="UP000825179">
    <property type="component" value="Chromosome"/>
</dbReference>
<evidence type="ECO:0000256" key="1">
    <source>
        <dbReference type="SAM" id="Coils"/>
    </source>
</evidence>
<protein>
    <submittedName>
        <fullName evidence="4 5">Septum formation initiator</fullName>
    </submittedName>
</protein>
<keyword evidence="1" id="KW-0175">Coiled coil</keyword>
<dbReference type="RefSeq" id="WP_007506058.1">
    <property type="nucleotide sequence ID" value="NZ_AFCE01000160.1"/>
</dbReference>
<dbReference type="EMBL" id="AFCE01000160">
    <property type="protein sequence ID" value="EGL81873.1"/>
    <property type="molecule type" value="Genomic_DNA"/>
</dbReference>
<dbReference type="Proteomes" id="UP000010716">
    <property type="component" value="Unassembled WGS sequence"/>
</dbReference>
<keyword evidence="3" id="KW-0812">Transmembrane</keyword>
<reference evidence="5 7" key="2">
    <citation type="journal article" date="2020" name="Extremophiles">
        <title>Genomic analysis of Caldalkalibacillus thermarum TA2.A1 reveals aerobic alkaliphilic metabolism and evolutionary hallmarks linking alkaliphilic bacteria and plant life.</title>
        <authorList>
            <person name="de Jong S.I."/>
            <person name="van den Broek M.A."/>
            <person name="Merkel A.Y."/>
            <person name="de la Torre Cortes P."/>
            <person name="Kalamorz F."/>
            <person name="Cook G.M."/>
            <person name="van Loosdrecht M.C.M."/>
            <person name="McMillan D.G.G."/>
        </authorList>
    </citation>
    <scope>NUCLEOTIDE SEQUENCE [LARGE SCALE GENOMIC DNA]</scope>
    <source>
        <strain evidence="5 7">TA2.A1</strain>
    </source>
</reference>
<keyword evidence="3" id="KW-0472">Membrane</keyword>
<dbReference type="OrthoDB" id="2991180at2"/>
<reference evidence="5" key="3">
    <citation type="submission" date="2021-08" db="EMBL/GenBank/DDBJ databases">
        <authorList>
            <person name="de Jong S."/>
            <person name="van den Broek M."/>
            <person name="Merkel A."/>
            <person name="de la Torre Cortes P."/>
            <person name="Kalamorz F."/>
            <person name="Cook G."/>
            <person name="van Loosdrecht M."/>
            <person name="McMillan D."/>
        </authorList>
    </citation>
    <scope>NUCLEOTIDE SEQUENCE</scope>
    <source>
        <strain evidence="5">TA2.A1</strain>
    </source>
</reference>
<evidence type="ECO:0000256" key="2">
    <source>
        <dbReference type="SAM" id="MobiDB-lite"/>
    </source>
</evidence>
<dbReference type="eggNOG" id="COG2919">
    <property type="taxonomic scope" value="Bacteria"/>
</dbReference>
<dbReference type="AlphaFoldDB" id="F5LA03"/>
<name>F5LA03_CALTT</name>
<dbReference type="PANTHER" id="PTHR40027">
    <property type="entry name" value="CELL DIVISION PROTEIN DIVIC"/>
    <property type="match status" value="1"/>
</dbReference>
<feature type="region of interest" description="Disordered" evidence="2">
    <location>
        <begin position="1"/>
        <end position="40"/>
    </location>
</feature>
<evidence type="ECO:0000313" key="6">
    <source>
        <dbReference type="Proteomes" id="UP000010716"/>
    </source>
</evidence>
<dbReference type="PANTHER" id="PTHR40027:SF1">
    <property type="entry name" value="CELL DIVISION PROTEIN DIVIC"/>
    <property type="match status" value="1"/>
</dbReference>
<dbReference type="EMBL" id="CP082237">
    <property type="protein sequence ID" value="QZT34360.1"/>
    <property type="molecule type" value="Genomic_DNA"/>
</dbReference>
<dbReference type="InterPro" id="IPR007060">
    <property type="entry name" value="FtsL/DivIC"/>
</dbReference>
<feature type="transmembrane region" description="Helical" evidence="3">
    <location>
        <begin position="43"/>
        <end position="62"/>
    </location>
</feature>
<evidence type="ECO:0000313" key="5">
    <source>
        <dbReference type="EMBL" id="QZT34360.1"/>
    </source>
</evidence>
<evidence type="ECO:0000256" key="3">
    <source>
        <dbReference type="SAM" id="Phobius"/>
    </source>
</evidence>
<dbReference type="GO" id="GO:0051301">
    <property type="term" value="P:cell division"/>
    <property type="evidence" value="ECO:0007669"/>
    <property type="project" value="InterPro"/>
</dbReference>
<evidence type="ECO:0000313" key="7">
    <source>
        <dbReference type="Proteomes" id="UP000825179"/>
    </source>
</evidence>
<dbReference type="InterPro" id="IPR039076">
    <property type="entry name" value="DivIC"/>
</dbReference>
<accession>F5LA03</accession>
<reference evidence="4 6" key="1">
    <citation type="journal article" date="2011" name="J. Bacteriol.">
        <title>Draft genome sequence of the thermoalkaliphilic Caldalkalibacillus thermarum strain TA2.A1.</title>
        <authorList>
            <person name="Kalamorz F."/>
            <person name="Keis S."/>
            <person name="McMillan D.G."/>
            <person name="Olsson K."/>
            <person name="Stanton J.A."/>
            <person name="Stockwell P."/>
            <person name="Black M.A."/>
            <person name="Klingeman D.M."/>
            <person name="Land M.L."/>
            <person name="Han C.S."/>
            <person name="Martin S.L."/>
            <person name="Becher S.A."/>
            <person name="Peddie C.J."/>
            <person name="Morgan H.W."/>
            <person name="Matthies D."/>
            <person name="Preiss L."/>
            <person name="Meier T."/>
            <person name="Brown S.D."/>
            <person name="Cook G.M."/>
        </authorList>
    </citation>
    <scope>NUCLEOTIDE SEQUENCE [LARGE SCALE GENOMIC DNA]</scope>
    <source>
        <strain evidence="4 6">TA2.A1</strain>
    </source>
</reference>
<dbReference type="KEGG" id="cthu:HUR95_02845"/>
<feature type="coiled-coil region" evidence="1">
    <location>
        <begin position="68"/>
        <end position="95"/>
    </location>
</feature>